<dbReference type="Pfam" id="PF00428">
    <property type="entry name" value="Ribosomal_60s"/>
    <property type="match status" value="1"/>
</dbReference>
<dbReference type="Proteomes" id="UP000327157">
    <property type="component" value="Chromosome 5"/>
</dbReference>
<dbReference type="EMBL" id="SMOL01000004">
    <property type="protein sequence ID" value="KAB2636463.1"/>
    <property type="molecule type" value="Genomic_DNA"/>
</dbReference>
<dbReference type="GO" id="GO:0022625">
    <property type="term" value="C:cytosolic large ribosomal subunit"/>
    <property type="evidence" value="ECO:0007669"/>
    <property type="project" value="TreeGrafter"/>
</dbReference>
<dbReference type="GO" id="GO:0002181">
    <property type="term" value="P:cytoplasmic translation"/>
    <property type="evidence" value="ECO:0007669"/>
    <property type="project" value="TreeGrafter"/>
</dbReference>
<evidence type="ECO:0000256" key="3">
    <source>
        <dbReference type="ARBA" id="ARBA00022980"/>
    </source>
</evidence>
<sequence length="130" mass="13743">MIGLRGSGASYWLSCRRNVGFKNGFTTNTFRFAYKREAITAEKIATLVKAANVPVEPYWPGLFTKLAKKKNIEDLILNSGAGGAVAAPAPGVGDATAPAAAAAPPPEDKKKKGEPEEESDDDCPISDLFS</sequence>
<dbReference type="PANTHER" id="PTHR45696">
    <property type="entry name" value="60S ACIDIC RIBOSOMAL PROTEIN P1"/>
    <property type="match status" value="1"/>
</dbReference>
<comment type="subunit">
    <text evidence="2">P1 and P2 exist as dimers at the large ribosomal subunit.</text>
</comment>
<comment type="caution">
    <text evidence="6">The sequence shown here is derived from an EMBL/GenBank/DDBJ whole genome shotgun (WGS) entry which is preliminary data.</text>
</comment>
<reference evidence="6 7" key="1">
    <citation type="submission" date="2019-09" db="EMBL/GenBank/DDBJ databases">
        <authorList>
            <person name="Ou C."/>
        </authorList>
    </citation>
    <scope>NUCLEOTIDE SEQUENCE [LARGE SCALE GENOMIC DNA]</scope>
    <source>
        <strain evidence="6">S2</strain>
        <tissue evidence="6">Leaf</tissue>
    </source>
</reference>
<dbReference type="OrthoDB" id="2194681at2759"/>
<name>A0A5N5IBH9_9ROSA</name>
<accession>A0A5N5IBH9</accession>
<comment type="similarity">
    <text evidence="1">Belongs to the eukaryotic ribosomal protein P1/P2 family.</text>
</comment>
<dbReference type="InterPro" id="IPR038716">
    <property type="entry name" value="P1/P2_N_sf"/>
</dbReference>
<dbReference type="FunFam" id="1.10.10.1410:FF:000002">
    <property type="entry name" value="60S acidic ribosomal protein P2"/>
    <property type="match status" value="1"/>
</dbReference>
<evidence type="ECO:0000256" key="5">
    <source>
        <dbReference type="SAM" id="MobiDB-lite"/>
    </source>
</evidence>
<feature type="compositionally biased region" description="Acidic residues" evidence="5">
    <location>
        <begin position="115"/>
        <end position="124"/>
    </location>
</feature>
<dbReference type="CDD" id="cd05831">
    <property type="entry name" value="Ribosomal_P1"/>
    <property type="match status" value="1"/>
</dbReference>
<evidence type="ECO:0000256" key="4">
    <source>
        <dbReference type="ARBA" id="ARBA00023274"/>
    </source>
</evidence>
<protein>
    <submittedName>
        <fullName evidence="6">60S acidic ribosomal protein P1-like</fullName>
    </submittedName>
</protein>
<dbReference type="GO" id="GO:0030295">
    <property type="term" value="F:protein kinase activator activity"/>
    <property type="evidence" value="ECO:0007669"/>
    <property type="project" value="TreeGrafter"/>
</dbReference>
<gene>
    <name evidence="6" type="ORF">D8674_026997</name>
</gene>
<feature type="region of interest" description="Disordered" evidence="5">
    <location>
        <begin position="87"/>
        <end position="130"/>
    </location>
</feature>
<proteinExistence type="inferred from homology"/>
<reference evidence="6 7" key="3">
    <citation type="submission" date="2019-11" db="EMBL/GenBank/DDBJ databases">
        <title>A de novo genome assembly of a pear dwarfing rootstock.</title>
        <authorList>
            <person name="Wang F."/>
            <person name="Wang J."/>
            <person name="Li S."/>
            <person name="Zhang Y."/>
            <person name="Fang M."/>
            <person name="Ma L."/>
            <person name="Zhao Y."/>
            <person name="Jiang S."/>
        </authorList>
    </citation>
    <scope>NUCLEOTIDE SEQUENCE [LARGE SCALE GENOMIC DNA]</scope>
    <source>
        <strain evidence="6">S2</strain>
        <tissue evidence="6">Leaf</tissue>
    </source>
</reference>
<evidence type="ECO:0000313" key="7">
    <source>
        <dbReference type="Proteomes" id="UP000327157"/>
    </source>
</evidence>
<dbReference type="GO" id="GO:0043021">
    <property type="term" value="F:ribonucleoprotein complex binding"/>
    <property type="evidence" value="ECO:0007669"/>
    <property type="project" value="TreeGrafter"/>
</dbReference>
<reference evidence="7" key="2">
    <citation type="submission" date="2019-10" db="EMBL/GenBank/DDBJ databases">
        <title>A de novo genome assembly of a pear dwarfing rootstock.</title>
        <authorList>
            <person name="Wang F."/>
            <person name="Wang J."/>
            <person name="Li S."/>
            <person name="Zhang Y."/>
            <person name="Fang M."/>
            <person name="Ma L."/>
            <person name="Zhao Y."/>
            <person name="Jiang S."/>
        </authorList>
    </citation>
    <scope>NUCLEOTIDE SEQUENCE [LARGE SCALE GENOMIC DNA]</scope>
</reference>
<feature type="compositionally biased region" description="Low complexity" evidence="5">
    <location>
        <begin position="87"/>
        <end position="102"/>
    </location>
</feature>
<dbReference type="PANTHER" id="PTHR45696:SF10">
    <property type="entry name" value="LARGE RIBOSOMAL SUBUNIT PROTEIN P1"/>
    <property type="match status" value="1"/>
</dbReference>
<evidence type="ECO:0000256" key="2">
    <source>
        <dbReference type="ARBA" id="ARBA00011266"/>
    </source>
</evidence>
<keyword evidence="4" id="KW-0687">Ribonucleoprotein</keyword>
<dbReference type="GO" id="GO:0003735">
    <property type="term" value="F:structural constituent of ribosome"/>
    <property type="evidence" value="ECO:0007669"/>
    <property type="project" value="TreeGrafter"/>
</dbReference>
<organism evidence="6 7">
    <name type="scientific">Pyrus ussuriensis x Pyrus communis</name>
    <dbReference type="NCBI Taxonomy" id="2448454"/>
    <lineage>
        <taxon>Eukaryota</taxon>
        <taxon>Viridiplantae</taxon>
        <taxon>Streptophyta</taxon>
        <taxon>Embryophyta</taxon>
        <taxon>Tracheophyta</taxon>
        <taxon>Spermatophyta</taxon>
        <taxon>Magnoliopsida</taxon>
        <taxon>eudicotyledons</taxon>
        <taxon>Gunneridae</taxon>
        <taxon>Pentapetalae</taxon>
        <taxon>rosids</taxon>
        <taxon>fabids</taxon>
        <taxon>Rosales</taxon>
        <taxon>Rosaceae</taxon>
        <taxon>Amygdaloideae</taxon>
        <taxon>Maleae</taxon>
        <taxon>Pyrus</taxon>
    </lineage>
</organism>
<keyword evidence="7" id="KW-1185">Reference proteome</keyword>
<dbReference type="Gene3D" id="1.10.10.1410">
    <property type="match status" value="1"/>
</dbReference>
<evidence type="ECO:0000256" key="1">
    <source>
        <dbReference type="ARBA" id="ARBA00005436"/>
    </source>
</evidence>
<evidence type="ECO:0000313" key="6">
    <source>
        <dbReference type="EMBL" id="KAB2636463.1"/>
    </source>
</evidence>
<dbReference type="AlphaFoldDB" id="A0A5N5IBH9"/>
<keyword evidence="3 6" id="KW-0689">Ribosomal protein</keyword>